<evidence type="ECO:0000313" key="4">
    <source>
        <dbReference type="EMBL" id="KXB35277.1"/>
    </source>
</evidence>
<dbReference type="AlphaFoldDB" id="A0A133XWF9"/>
<proteinExistence type="inferred from homology"/>
<dbReference type="InterPro" id="IPR036894">
    <property type="entry name" value="YbaB-like_sf"/>
</dbReference>
<evidence type="ECO:0000256" key="3">
    <source>
        <dbReference type="SAM" id="Coils"/>
    </source>
</evidence>
<evidence type="ECO:0000256" key="1">
    <source>
        <dbReference type="ARBA" id="ARBA00023125"/>
    </source>
</evidence>
<keyword evidence="1 2" id="KW-0238">DNA-binding</keyword>
<dbReference type="PATRIC" id="fig|1393034.3.peg.347"/>
<dbReference type="HAMAP" id="MF_00274">
    <property type="entry name" value="DNA_YbaB_EbfC"/>
    <property type="match status" value="1"/>
</dbReference>
<name>A0A133XWF9_9ACTN</name>
<comment type="function">
    <text evidence="2">Binds to DNA and alters its conformation. May be involved in regulation of gene expression, nucleoid organization and DNA protection.</text>
</comment>
<dbReference type="Gene3D" id="3.30.1310.10">
    <property type="entry name" value="Nucleoid-associated protein YbaB-like domain"/>
    <property type="match status" value="1"/>
</dbReference>
<dbReference type="GO" id="GO:0005829">
    <property type="term" value="C:cytosol"/>
    <property type="evidence" value="ECO:0007669"/>
    <property type="project" value="TreeGrafter"/>
</dbReference>
<feature type="coiled-coil region" evidence="3">
    <location>
        <begin position="5"/>
        <end position="32"/>
    </location>
</feature>
<dbReference type="EMBL" id="LSCR01000005">
    <property type="protein sequence ID" value="KXB35277.1"/>
    <property type="molecule type" value="Genomic_DNA"/>
</dbReference>
<accession>A0A133XWF9</accession>
<dbReference type="Pfam" id="PF02575">
    <property type="entry name" value="YbaB_DNA_bd"/>
    <property type="match status" value="1"/>
</dbReference>
<dbReference type="GO" id="GO:0003677">
    <property type="term" value="F:DNA binding"/>
    <property type="evidence" value="ECO:0007669"/>
    <property type="project" value="UniProtKB-UniRule"/>
</dbReference>
<comment type="subcellular location">
    <subcellularLocation>
        <location evidence="2">Cytoplasm</location>
        <location evidence="2">Nucleoid</location>
    </subcellularLocation>
</comment>
<dbReference type="STRING" id="1393034.HMPREF3192_00357"/>
<evidence type="ECO:0000313" key="5">
    <source>
        <dbReference type="Proteomes" id="UP000070675"/>
    </source>
</evidence>
<keyword evidence="2" id="KW-0963">Cytoplasm</keyword>
<dbReference type="SUPFAM" id="SSF82607">
    <property type="entry name" value="YbaB-like"/>
    <property type="match status" value="1"/>
</dbReference>
<comment type="caution">
    <text evidence="4">The sequence shown here is derived from an EMBL/GenBank/DDBJ whole genome shotgun (WGS) entry which is preliminary data.</text>
</comment>
<gene>
    <name evidence="4" type="ORF">HMPREF3192_00357</name>
</gene>
<reference evidence="5" key="1">
    <citation type="submission" date="2016-01" db="EMBL/GenBank/DDBJ databases">
        <authorList>
            <person name="Mitreva M."/>
            <person name="Pepin K.H."/>
            <person name="Mihindukulasuriya K.A."/>
            <person name="Fulton R."/>
            <person name="Fronick C."/>
            <person name="O'Laughlin M."/>
            <person name="Miner T."/>
            <person name="Herter B."/>
            <person name="Rosa B.A."/>
            <person name="Cordes M."/>
            <person name="Tomlinson C."/>
            <person name="Wollam A."/>
            <person name="Palsikar V.B."/>
            <person name="Mardis E.R."/>
            <person name="Wilson R.K."/>
        </authorList>
    </citation>
    <scope>NUCLEOTIDE SEQUENCE [LARGE SCALE GENOMIC DNA]</scope>
    <source>
        <strain evidence="5">DNF00019</strain>
    </source>
</reference>
<comment type="subunit">
    <text evidence="2">Homodimer.</text>
</comment>
<dbReference type="PIRSF" id="PIRSF004555">
    <property type="entry name" value="UCP004555"/>
    <property type="match status" value="1"/>
</dbReference>
<dbReference type="InterPro" id="IPR004401">
    <property type="entry name" value="YbaB/EbfC"/>
</dbReference>
<organism evidence="4 5">
    <name type="scientific">Atopobium deltae</name>
    <dbReference type="NCBI Taxonomy" id="1393034"/>
    <lineage>
        <taxon>Bacteria</taxon>
        <taxon>Bacillati</taxon>
        <taxon>Actinomycetota</taxon>
        <taxon>Coriobacteriia</taxon>
        <taxon>Coriobacteriales</taxon>
        <taxon>Atopobiaceae</taxon>
        <taxon>Atopobium</taxon>
    </lineage>
</organism>
<sequence length="104" mass="11059">MGMNMAQMMKQARKMQEQLAQTEEKLRDMEVSSSAGGGMVKVTATGGMRITSIQIDPEAVNPEDTDLLQDMILAAVNDALNSAQDLASQQMSAVTGGLNIPGLM</sequence>
<dbReference type="PANTHER" id="PTHR33449">
    <property type="entry name" value="NUCLEOID-ASSOCIATED PROTEIN YBAB"/>
    <property type="match status" value="1"/>
</dbReference>
<dbReference type="Proteomes" id="UP000070675">
    <property type="component" value="Unassembled WGS sequence"/>
</dbReference>
<keyword evidence="5" id="KW-1185">Reference proteome</keyword>
<dbReference type="NCBIfam" id="TIGR00103">
    <property type="entry name" value="DNA_YbaB_EbfC"/>
    <property type="match status" value="1"/>
</dbReference>
<protein>
    <recommendedName>
        <fullName evidence="2">Nucleoid-associated protein HMPREF3192_00357</fullName>
    </recommendedName>
</protein>
<evidence type="ECO:0000256" key="2">
    <source>
        <dbReference type="HAMAP-Rule" id="MF_00274"/>
    </source>
</evidence>
<keyword evidence="3" id="KW-0175">Coiled coil</keyword>
<dbReference type="GO" id="GO:0043590">
    <property type="term" value="C:bacterial nucleoid"/>
    <property type="evidence" value="ECO:0007669"/>
    <property type="project" value="UniProtKB-UniRule"/>
</dbReference>
<comment type="similarity">
    <text evidence="2">Belongs to the YbaB/EbfC family.</text>
</comment>
<dbReference type="PANTHER" id="PTHR33449:SF1">
    <property type="entry name" value="NUCLEOID-ASSOCIATED PROTEIN YBAB"/>
    <property type="match status" value="1"/>
</dbReference>